<keyword evidence="8" id="KW-1133">Transmembrane helix</keyword>
<evidence type="ECO:0000256" key="3">
    <source>
        <dbReference type="ARBA" id="ARBA00022448"/>
    </source>
</evidence>
<dbReference type="SUPFAM" id="SSF50156">
    <property type="entry name" value="PDZ domain-like"/>
    <property type="match status" value="1"/>
</dbReference>
<evidence type="ECO:0000256" key="7">
    <source>
        <dbReference type="ARBA" id="ARBA00022927"/>
    </source>
</evidence>
<dbReference type="RefSeq" id="WP_001302175.1">
    <property type="nucleotide sequence ID" value="NZ_MSJS02000024.1"/>
</dbReference>
<evidence type="ECO:0000313" key="11">
    <source>
        <dbReference type="EMBL" id="OOO82845.1"/>
    </source>
</evidence>
<evidence type="ECO:0000256" key="5">
    <source>
        <dbReference type="ARBA" id="ARBA00022519"/>
    </source>
</evidence>
<keyword evidence="7" id="KW-0653">Protein transport</keyword>
<dbReference type="GO" id="GO:0015627">
    <property type="term" value="C:type II protein secretion system complex"/>
    <property type="evidence" value="ECO:0007669"/>
    <property type="project" value="InterPro"/>
</dbReference>
<keyword evidence="9" id="KW-0472">Membrane</keyword>
<dbReference type="Proteomes" id="UP000868349">
    <property type="component" value="Unassembled WGS sequence"/>
</dbReference>
<dbReference type="Gene3D" id="2.30.30.830">
    <property type="match status" value="1"/>
</dbReference>
<comment type="caution">
    <text evidence="11">The sequence shown here is derived from an EMBL/GenBank/DDBJ whole genome shotgun (WGS) entry which is preliminary data.</text>
</comment>
<dbReference type="InterPro" id="IPR001639">
    <property type="entry name" value="T2SS_protein-GspC"/>
</dbReference>
<evidence type="ECO:0000256" key="8">
    <source>
        <dbReference type="ARBA" id="ARBA00022989"/>
    </source>
</evidence>
<evidence type="ECO:0000256" key="1">
    <source>
        <dbReference type="ARBA" id="ARBA00004533"/>
    </source>
</evidence>
<evidence type="ECO:0000256" key="6">
    <source>
        <dbReference type="ARBA" id="ARBA00022692"/>
    </source>
</evidence>
<keyword evidence="4" id="KW-1003">Cell membrane</keyword>
<dbReference type="InterPro" id="IPR024961">
    <property type="entry name" value="T2SS_GspC_N"/>
</dbReference>
<comment type="similarity">
    <text evidence="2">Belongs to the GSP C family.</text>
</comment>
<comment type="subcellular location">
    <subcellularLocation>
        <location evidence="1">Cell inner membrane</location>
    </subcellularLocation>
</comment>
<evidence type="ECO:0000256" key="9">
    <source>
        <dbReference type="ARBA" id="ARBA00023136"/>
    </source>
</evidence>
<keyword evidence="3" id="KW-0813">Transport</keyword>
<protein>
    <submittedName>
        <fullName evidence="11">Type II secretion system protein GspC</fullName>
    </submittedName>
</protein>
<keyword evidence="6" id="KW-0812">Transmembrane</keyword>
<dbReference type="NCBIfam" id="TIGR01713">
    <property type="entry name" value="typeII_sec_gspC"/>
    <property type="match status" value="1"/>
</dbReference>
<dbReference type="InterPro" id="IPR036034">
    <property type="entry name" value="PDZ_sf"/>
</dbReference>
<dbReference type="Gene3D" id="2.30.42.10">
    <property type="match status" value="1"/>
</dbReference>
<evidence type="ECO:0000256" key="4">
    <source>
        <dbReference type="ARBA" id="ARBA00022475"/>
    </source>
</evidence>
<dbReference type="EMBL" id="MSJS02000024">
    <property type="protein sequence ID" value="OOO82845.1"/>
    <property type="molecule type" value="Genomic_DNA"/>
</dbReference>
<sequence>MLFFLSFRGDRGLFIKDIVLKMLTPNRLLCVILLIAGYQLVSVIHHFWLTQAASVPGLSRVSAPETAVTGDQTEERFVFTLFGRASPLSSEGRAQETMPSLSDDLLSGEDLDVRGILYSSVAEHSVAIFAHNNRQFSLSVGEKVPSYDATISAIFSDHIVINYQGKTVSLPLRYDNTEKKNAYDNNNLTVGDVITQDNFRVESVFDIMSFSAVTVNNTLSGYRLIPGKHSSLFYNAGLHDNDLAVSVNGSELRDTRQAQQIMKQLPELKEIKITVERDGQLYDAFIAVGEN</sequence>
<evidence type="ECO:0000256" key="2">
    <source>
        <dbReference type="ARBA" id="ARBA00007986"/>
    </source>
</evidence>
<dbReference type="GO" id="GO:0015628">
    <property type="term" value="P:protein secretion by the type II secretion system"/>
    <property type="evidence" value="ECO:0007669"/>
    <property type="project" value="InterPro"/>
</dbReference>
<feature type="domain" description="Type II secretion system protein GspC N-terminal" evidence="10">
    <location>
        <begin position="33"/>
        <end position="171"/>
    </location>
</feature>
<dbReference type="GO" id="GO:0005886">
    <property type="term" value="C:plasma membrane"/>
    <property type="evidence" value="ECO:0007669"/>
    <property type="project" value="UniProtKB-SubCell"/>
</dbReference>
<organism evidence="11">
    <name type="scientific">Shigella boydii</name>
    <dbReference type="NCBI Taxonomy" id="621"/>
    <lineage>
        <taxon>Bacteria</taxon>
        <taxon>Pseudomonadati</taxon>
        <taxon>Pseudomonadota</taxon>
        <taxon>Gammaproteobacteria</taxon>
        <taxon>Enterobacterales</taxon>
        <taxon>Enterobacteriaceae</taxon>
        <taxon>Shigella</taxon>
    </lineage>
</organism>
<accession>A0A1S9JIZ4</accession>
<gene>
    <name evidence="11" type="ORF">AJR17_006970</name>
</gene>
<name>A0A1S9JIZ4_SHIBO</name>
<proteinExistence type="inferred from homology"/>
<dbReference type="AlphaFoldDB" id="A0A1S9JIZ4"/>
<reference evidence="11" key="1">
    <citation type="submission" date="2017-02" db="EMBL/GenBank/DDBJ databases">
        <title>Shigella draft genomes.</title>
        <authorList>
            <person name="Weis A.M."/>
            <person name="Weimer B.C."/>
            <person name="Gilpin B."/>
        </authorList>
    </citation>
    <scope>NUCLEOTIDE SEQUENCE [LARGE SCALE GENOMIC DNA]</scope>
    <source>
        <strain evidence="11">BCW_4868</strain>
    </source>
</reference>
<dbReference type="Pfam" id="PF11356">
    <property type="entry name" value="T2SSC"/>
    <property type="match status" value="1"/>
</dbReference>
<evidence type="ECO:0000259" key="10">
    <source>
        <dbReference type="Pfam" id="PF11356"/>
    </source>
</evidence>
<keyword evidence="5" id="KW-0997">Cell inner membrane</keyword>